<protein>
    <submittedName>
        <fullName evidence="1">Uncharacterized protein</fullName>
    </submittedName>
</protein>
<gene>
    <name evidence="1" type="ORF">MNBD_IGNAVI01-2510</name>
</gene>
<accession>A0A3B1CNT1</accession>
<proteinExistence type="predicted"/>
<organism evidence="1">
    <name type="scientific">hydrothermal vent metagenome</name>
    <dbReference type="NCBI Taxonomy" id="652676"/>
    <lineage>
        <taxon>unclassified sequences</taxon>
        <taxon>metagenomes</taxon>
        <taxon>ecological metagenomes</taxon>
    </lineage>
</organism>
<dbReference type="Gene3D" id="2.40.160.20">
    <property type="match status" value="1"/>
</dbReference>
<reference evidence="1" key="1">
    <citation type="submission" date="2018-06" db="EMBL/GenBank/DDBJ databases">
        <authorList>
            <person name="Zhirakovskaya E."/>
        </authorList>
    </citation>
    <scope>NUCLEOTIDE SEQUENCE</scope>
</reference>
<dbReference type="EMBL" id="UOGD01000333">
    <property type="protein sequence ID" value="VAX26343.1"/>
    <property type="molecule type" value="Genomic_DNA"/>
</dbReference>
<name>A0A3B1CNT1_9ZZZZ</name>
<dbReference type="AlphaFoldDB" id="A0A3B1CNT1"/>
<dbReference type="InterPro" id="IPR011250">
    <property type="entry name" value="OMP/PagP_B-barrel"/>
</dbReference>
<evidence type="ECO:0000313" key="1">
    <source>
        <dbReference type="EMBL" id="VAX26343.1"/>
    </source>
</evidence>
<sequence length="230" mass="25426">MTLKFRSTFLVIIATVFLVATSLINAQGTIIPLMQNGWVGGLSGNLGWDNYTINASSSNFGIDSKVTGFNFTISSRNGRFVEDNSVIGFDLQWKQSNSTATPQNHLGSEPYTKERLGFIGLWMRYYVPFIGTGWAIFPEASFGYGNFKSITDELSLEAGRREEASADGFVYNVGLGATIFVSNNIAFEATGRYQGGKLKGDYVFDEEVSDNLEIKLSNIDVLFGIMIYMR</sequence>
<dbReference type="SUPFAM" id="SSF56925">
    <property type="entry name" value="OMPA-like"/>
    <property type="match status" value="1"/>
</dbReference>